<keyword evidence="1" id="KW-0175">Coiled coil</keyword>
<feature type="region of interest" description="Disordered" evidence="2">
    <location>
        <begin position="514"/>
        <end position="533"/>
    </location>
</feature>
<feature type="compositionally biased region" description="Polar residues" evidence="2">
    <location>
        <begin position="457"/>
        <end position="474"/>
    </location>
</feature>
<dbReference type="EMBL" id="MU032351">
    <property type="protein sequence ID" value="KAF3761718.1"/>
    <property type="molecule type" value="Genomic_DNA"/>
</dbReference>
<feature type="coiled-coil region" evidence="1">
    <location>
        <begin position="285"/>
        <end position="319"/>
    </location>
</feature>
<feature type="region of interest" description="Disordered" evidence="2">
    <location>
        <begin position="395"/>
        <end position="508"/>
    </location>
</feature>
<dbReference type="RefSeq" id="XP_040772697.1">
    <property type="nucleotide sequence ID" value="XM_040921774.1"/>
</dbReference>
<reference evidence="3" key="1">
    <citation type="journal article" date="2020" name="Phytopathology">
        <title>Genome sequence of the chestnut blight fungus Cryphonectria parasitica EP155: A fundamental resource for an archetypical invasive plant pathogen.</title>
        <authorList>
            <person name="Crouch J.A."/>
            <person name="Dawe A."/>
            <person name="Aerts A."/>
            <person name="Barry K."/>
            <person name="Churchill A.C.L."/>
            <person name="Grimwood J."/>
            <person name="Hillman B."/>
            <person name="Milgroom M.G."/>
            <person name="Pangilinan J."/>
            <person name="Smith M."/>
            <person name="Salamov A."/>
            <person name="Schmutz J."/>
            <person name="Yadav J."/>
            <person name="Grigoriev I.V."/>
            <person name="Nuss D."/>
        </authorList>
    </citation>
    <scope>NUCLEOTIDE SEQUENCE</scope>
    <source>
        <strain evidence="3">EP155</strain>
    </source>
</reference>
<feature type="compositionally biased region" description="Acidic residues" evidence="2">
    <location>
        <begin position="475"/>
        <end position="491"/>
    </location>
</feature>
<dbReference type="AlphaFoldDB" id="A0A9P5CK60"/>
<accession>A0A9P5CK60</accession>
<comment type="caution">
    <text evidence="3">The sequence shown here is derived from an EMBL/GenBank/DDBJ whole genome shotgun (WGS) entry which is preliminary data.</text>
</comment>
<gene>
    <name evidence="3" type="ORF">M406DRAFT_342452</name>
</gene>
<feature type="compositionally biased region" description="Polar residues" evidence="2">
    <location>
        <begin position="395"/>
        <end position="409"/>
    </location>
</feature>
<protein>
    <submittedName>
        <fullName evidence="3">Uncharacterized protein</fullName>
    </submittedName>
</protein>
<dbReference type="Proteomes" id="UP000803844">
    <property type="component" value="Unassembled WGS sequence"/>
</dbReference>
<dbReference type="GeneID" id="63838903"/>
<organism evidence="3 4">
    <name type="scientific">Cryphonectria parasitica (strain ATCC 38755 / EP155)</name>
    <dbReference type="NCBI Taxonomy" id="660469"/>
    <lineage>
        <taxon>Eukaryota</taxon>
        <taxon>Fungi</taxon>
        <taxon>Dikarya</taxon>
        <taxon>Ascomycota</taxon>
        <taxon>Pezizomycotina</taxon>
        <taxon>Sordariomycetes</taxon>
        <taxon>Sordariomycetidae</taxon>
        <taxon>Diaporthales</taxon>
        <taxon>Cryphonectriaceae</taxon>
        <taxon>Cryphonectria-Endothia species complex</taxon>
        <taxon>Cryphonectria</taxon>
    </lineage>
</organism>
<keyword evidence="4" id="KW-1185">Reference proteome</keyword>
<evidence type="ECO:0000256" key="2">
    <source>
        <dbReference type="SAM" id="MobiDB-lite"/>
    </source>
</evidence>
<feature type="compositionally biased region" description="Low complexity" evidence="2">
    <location>
        <begin position="439"/>
        <end position="452"/>
    </location>
</feature>
<sequence length="561" mass="62358">MNNESTTKAPKDKICAYCRQAFTSSSLGRHLDLYIKEKNPKAPDGIHNVDEIRKLRGSITRRQPRGGGRRDTTASAATGKEGNDGTTALHKGNPQRAANRQTMKSSLEVRQKFQDALDTAKAAELALREMISSWRAAKHQFDFESMPFDFNPLSLDFPGLCLQCLKPPPTLHSSTPYSTLTSWSLDPPGQKQHAALSTYFREEFRQWKASCTAVTMAMAEELTYPPSQATTRQEDARELVQKAEMAAESLEAQVAEHLSTVFYAWEQLPAPRQQELWSLEMARSVGRKQEQLEALKETQHSLRQENTNLKAQIDSLNQQQQPKEFRLVPPMTLRVDPKLVDLWTEGGVGGQRSAMMEDRHADLGTVVSGAIERWKNVVVTSRVTSSMISQRNFDASATTPLQTPTSATYPVTPDVPKATRQQPGFETRQSRYPQSSPNVQSSVARNVSVSSVGPMMGSTSETKPSAASTPSESQMDSDEDADADADEDEDADHPSTLRPNTYPQRASNYADPGVLAAQQQQQQQQQQVHMSQQAFDHQMQNLTHHLNQGGHGGHNMGWDNQ</sequence>
<dbReference type="OrthoDB" id="3905365at2759"/>
<feature type="compositionally biased region" description="Low complexity" evidence="2">
    <location>
        <begin position="518"/>
        <end position="527"/>
    </location>
</feature>
<name>A0A9P5CK60_CRYP1</name>
<evidence type="ECO:0000256" key="1">
    <source>
        <dbReference type="SAM" id="Coils"/>
    </source>
</evidence>
<feature type="region of interest" description="Disordered" evidence="2">
    <location>
        <begin position="58"/>
        <end position="103"/>
    </location>
</feature>
<evidence type="ECO:0000313" key="3">
    <source>
        <dbReference type="EMBL" id="KAF3761718.1"/>
    </source>
</evidence>
<proteinExistence type="predicted"/>
<feature type="coiled-coil region" evidence="1">
    <location>
        <begin position="233"/>
        <end position="260"/>
    </location>
</feature>
<feature type="compositionally biased region" description="Polar residues" evidence="2">
    <location>
        <begin position="497"/>
        <end position="507"/>
    </location>
</feature>
<evidence type="ECO:0000313" key="4">
    <source>
        <dbReference type="Proteomes" id="UP000803844"/>
    </source>
</evidence>